<proteinExistence type="predicted"/>
<feature type="coiled-coil region" evidence="1">
    <location>
        <begin position="350"/>
        <end position="434"/>
    </location>
</feature>
<protein>
    <submittedName>
        <fullName evidence="3">Uncharacterized protein</fullName>
    </submittedName>
</protein>
<feature type="region of interest" description="Disordered" evidence="2">
    <location>
        <begin position="164"/>
        <end position="244"/>
    </location>
</feature>
<feature type="compositionally biased region" description="Pro residues" evidence="2">
    <location>
        <begin position="196"/>
        <end position="220"/>
    </location>
</feature>
<dbReference type="AlphaFoldDB" id="A0A9W6ZI56"/>
<keyword evidence="1" id="KW-0175">Coiled coil</keyword>
<comment type="caution">
    <text evidence="3">The sequence shown here is derived from an EMBL/GenBank/DDBJ whole genome shotgun (WGS) entry which is preliminary data.</text>
</comment>
<gene>
    <name evidence="3" type="ORF">TrST_g308</name>
</gene>
<evidence type="ECO:0000313" key="4">
    <source>
        <dbReference type="Proteomes" id="UP001165085"/>
    </source>
</evidence>
<dbReference type="Proteomes" id="UP001165085">
    <property type="component" value="Unassembled WGS sequence"/>
</dbReference>
<keyword evidence="4" id="KW-1185">Reference proteome</keyword>
<dbReference type="InterPro" id="IPR032675">
    <property type="entry name" value="LRR_dom_sf"/>
</dbReference>
<dbReference type="OrthoDB" id="10641089at2759"/>
<accession>A0A9W6ZI56</accession>
<name>A0A9W6ZI56_9STRA</name>
<evidence type="ECO:0000313" key="3">
    <source>
        <dbReference type="EMBL" id="GMH51503.1"/>
    </source>
</evidence>
<sequence>MSETTRLTKEGLEQAKRRQSFLSAKSLKAELAEHVTADAREAAAIALYNEATSTLKAGIDDAFDKDEFDKAAELQAKMEEEKIKACWRLMKGDPATVLSSPGDLKKWPGVTLNAKNQVVGIDWSNQGLEGEVPPQFFDFANLTELELSGNDNLVCSDPGRLKEKLGSNWTSPPPPSKAPPKAPDGALSFAEAGARPPQPKSAPRGAPPPFPRGAPPPPPHGAKAKAQTNEVRTSEGEEALTQLQAEKDDIQAKLDEALKSLAVDKSESETALLKVEMKLKEEIEAKSKLSKGKESALSQLQKEVLRLKGEVDATGKTANNDGVQKSEELAKTSAKLQEVSKMLDAEKLAKGKLEKARKNALAQLQNEKEKVLKLQQEVEAAGNDRDSKNSELLKIAEEEKRELTASRDELKAACDKQQKELKALKNNSDAGRKEEADKLRKKLEVKVTERMEFEMAVALEKFRYDHSRELDKLKEKHAKEIKRLERQARENPDQTADATITNLREQVRVQGDLLMKEKVKSRDEQSALEDKLAKKDELLYKFTKGQEQANKILDVLNLEKSVWRR</sequence>
<reference evidence="4" key="1">
    <citation type="journal article" date="2023" name="Commun. Biol.">
        <title>Genome analysis of Parmales, the sister group of diatoms, reveals the evolutionary specialization of diatoms from phago-mixotrophs to photoautotrophs.</title>
        <authorList>
            <person name="Ban H."/>
            <person name="Sato S."/>
            <person name="Yoshikawa S."/>
            <person name="Yamada K."/>
            <person name="Nakamura Y."/>
            <person name="Ichinomiya M."/>
            <person name="Sato N."/>
            <person name="Blanc-Mathieu R."/>
            <person name="Endo H."/>
            <person name="Kuwata A."/>
            <person name="Ogata H."/>
        </authorList>
    </citation>
    <scope>NUCLEOTIDE SEQUENCE [LARGE SCALE GENOMIC DNA]</scope>
    <source>
        <strain evidence="4">NIES 3701</strain>
    </source>
</reference>
<dbReference type="EMBL" id="BRXY01000004">
    <property type="protein sequence ID" value="GMH51503.1"/>
    <property type="molecule type" value="Genomic_DNA"/>
</dbReference>
<dbReference type="Gene3D" id="3.80.10.10">
    <property type="entry name" value="Ribonuclease Inhibitor"/>
    <property type="match status" value="1"/>
</dbReference>
<feature type="compositionally biased region" description="Pro residues" evidence="2">
    <location>
        <begin position="171"/>
        <end position="182"/>
    </location>
</feature>
<organism evidence="3 4">
    <name type="scientific">Triparma strigata</name>
    <dbReference type="NCBI Taxonomy" id="1606541"/>
    <lineage>
        <taxon>Eukaryota</taxon>
        <taxon>Sar</taxon>
        <taxon>Stramenopiles</taxon>
        <taxon>Ochrophyta</taxon>
        <taxon>Bolidophyceae</taxon>
        <taxon>Parmales</taxon>
        <taxon>Triparmaceae</taxon>
        <taxon>Triparma</taxon>
    </lineage>
</organism>
<evidence type="ECO:0000256" key="2">
    <source>
        <dbReference type="SAM" id="MobiDB-lite"/>
    </source>
</evidence>
<evidence type="ECO:0000256" key="1">
    <source>
        <dbReference type="SAM" id="Coils"/>
    </source>
</evidence>